<dbReference type="EMBL" id="JACCCC010000001">
    <property type="protein sequence ID" value="NYE45831.1"/>
    <property type="molecule type" value="Genomic_DNA"/>
</dbReference>
<dbReference type="AlphaFoldDB" id="A0A852TQL1"/>
<dbReference type="InterPro" id="IPR004634">
    <property type="entry name" value="Pept_S49_pIV"/>
</dbReference>
<comment type="similarity">
    <text evidence="2">Belongs to the peptidase S49 family.</text>
</comment>
<dbReference type="CDD" id="cd07018">
    <property type="entry name" value="S49_SppA_67K_type"/>
    <property type="match status" value="1"/>
</dbReference>
<evidence type="ECO:0000256" key="1">
    <source>
        <dbReference type="ARBA" id="ARBA00004370"/>
    </source>
</evidence>
<evidence type="ECO:0000256" key="4">
    <source>
        <dbReference type="ARBA" id="ARBA00022801"/>
    </source>
</evidence>
<dbReference type="GO" id="GO:0016020">
    <property type="term" value="C:membrane"/>
    <property type="evidence" value="ECO:0007669"/>
    <property type="project" value="UniProtKB-SubCell"/>
</dbReference>
<keyword evidence="4 9" id="KW-0378">Hydrolase</keyword>
<accession>A0A852TQL1</accession>
<dbReference type="InterPro" id="IPR047272">
    <property type="entry name" value="S49_SppA_C"/>
</dbReference>
<dbReference type="InterPro" id="IPR002142">
    <property type="entry name" value="Peptidase_S49"/>
</dbReference>
<dbReference type="EC" id="3.4.21.-" evidence="9"/>
<dbReference type="CDD" id="cd07023">
    <property type="entry name" value="S49_Sppa_N_C"/>
    <property type="match status" value="1"/>
</dbReference>
<dbReference type="InterPro" id="IPR004635">
    <property type="entry name" value="Pept_S49_SppA"/>
</dbReference>
<feature type="active site" description="Proton donor/acceptor" evidence="7">
    <location>
        <position position="168"/>
    </location>
</feature>
<dbReference type="Proteomes" id="UP000589036">
    <property type="component" value="Unassembled WGS sequence"/>
</dbReference>
<evidence type="ECO:0000256" key="6">
    <source>
        <dbReference type="ARBA" id="ARBA00023136"/>
    </source>
</evidence>
<dbReference type="Gene3D" id="3.90.226.10">
    <property type="entry name" value="2-enoyl-CoA Hydratase, Chain A, domain 1"/>
    <property type="match status" value="3"/>
</dbReference>
<dbReference type="NCBIfam" id="TIGR00706">
    <property type="entry name" value="SppA_dom"/>
    <property type="match status" value="1"/>
</dbReference>
<comment type="subcellular location">
    <subcellularLocation>
        <location evidence="1">Membrane</location>
    </subcellularLocation>
</comment>
<dbReference type="GO" id="GO:0008236">
    <property type="term" value="F:serine-type peptidase activity"/>
    <property type="evidence" value="ECO:0007669"/>
    <property type="project" value="UniProtKB-KW"/>
</dbReference>
<organism evidence="9 10">
    <name type="scientific">Spinactinospora alkalitolerans</name>
    <dbReference type="NCBI Taxonomy" id="687207"/>
    <lineage>
        <taxon>Bacteria</taxon>
        <taxon>Bacillati</taxon>
        <taxon>Actinomycetota</taxon>
        <taxon>Actinomycetes</taxon>
        <taxon>Streptosporangiales</taxon>
        <taxon>Nocardiopsidaceae</taxon>
        <taxon>Spinactinospora</taxon>
    </lineage>
</organism>
<dbReference type="PIRSF" id="PIRSF001217">
    <property type="entry name" value="Protease_4_SppA"/>
    <property type="match status" value="1"/>
</dbReference>
<name>A0A852TQL1_9ACTN</name>
<keyword evidence="3 9" id="KW-0645">Protease</keyword>
<evidence type="ECO:0000256" key="5">
    <source>
        <dbReference type="ARBA" id="ARBA00022825"/>
    </source>
</evidence>
<reference evidence="9 10" key="1">
    <citation type="submission" date="2020-07" db="EMBL/GenBank/DDBJ databases">
        <title>Sequencing the genomes of 1000 actinobacteria strains.</title>
        <authorList>
            <person name="Klenk H.-P."/>
        </authorList>
    </citation>
    <scope>NUCLEOTIDE SEQUENCE [LARGE SCALE GENOMIC DNA]</scope>
    <source>
        <strain evidence="9 10">CXB654</strain>
    </source>
</reference>
<evidence type="ECO:0000313" key="9">
    <source>
        <dbReference type="EMBL" id="NYE45831.1"/>
    </source>
</evidence>
<protein>
    <submittedName>
        <fullName evidence="9">Protease-4</fullName>
        <ecNumber evidence="9">3.4.21.-</ecNumber>
    </submittedName>
</protein>
<proteinExistence type="inferred from homology"/>
<evidence type="ECO:0000256" key="2">
    <source>
        <dbReference type="ARBA" id="ARBA00008683"/>
    </source>
</evidence>
<keyword evidence="5" id="KW-0720">Serine protease</keyword>
<evidence type="ECO:0000313" key="10">
    <source>
        <dbReference type="Proteomes" id="UP000589036"/>
    </source>
</evidence>
<gene>
    <name evidence="9" type="ORF">HDA32_000951</name>
</gene>
<feature type="domain" description="Peptidase S49" evidence="8">
    <location>
        <begin position="363"/>
        <end position="507"/>
    </location>
</feature>
<dbReference type="GO" id="GO:0006465">
    <property type="term" value="P:signal peptide processing"/>
    <property type="evidence" value="ECO:0007669"/>
    <property type="project" value="InterPro"/>
</dbReference>
<feature type="domain" description="Peptidase S49" evidence="8">
    <location>
        <begin position="95"/>
        <end position="246"/>
    </location>
</feature>
<dbReference type="Pfam" id="PF01343">
    <property type="entry name" value="Peptidase_S49"/>
    <property type="match status" value="2"/>
</dbReference>
<evidence type="ECO:0000256" key="3">
    <source>
        <dbReference type="ARBA" id="ARBA00022670"/>
    </source>
</evidence>
<dbReference type="PANTHER" id="PTHR33209">
    <property type="entry name" value="PROTEASE 4"/>
    <property type="match status" value="1"/>
</dbReference>
<dbReference type="InterPro" id="IPR047217">
    <property type="entry name" value="S49_SppA_67K_type_N"/>
</dbReference>
<keyword evidence="10" id="KW-1185">Reference proteome</keyword>
<feature type="active site" description="Nucleophile" evidence="7">
    <location>
        <position position="378"/>
    </location>
</feature>
<evidence type="ECO:0000256" key="7">
    <source>
        <dbReference type="PIRSR" id="PIRSR001217-1"/>
    </source>
</evidence>
<keyword evidence="6" id="KW-0472">Membrane</keyword>
<comment type="caution">
    <text evidence="9">The sequence shown here is derived from an EMBL/GenBank/DDBJ whole genome shotgun (WGS) entry which is preliminary data.</text>
</comment>
<dbReference type="InterPro" id="IPR029045">
    <property type="entry name" value="ClpP/crotonase-like_dom_sf"/>
</dbReference>
<dbReference type="RefSeq" id="WP_179642016.1">
    <property type="nucleotide sequence ID" value="NZ_BAAAYY010000024.1"/>
</dbReference>
<dbReference type="SUPFAM" id="SSF52096">
    <property type="entry name" value="ClpP/crotonase"/>
    <property type="match status" value="2"/>
</dbReference>
<dbReference type="PANTHER" id="PTHR33209:SF1">
    <property type="entry name" value="PEPTIDASE S49 DOMAIN-CONTAINING PROTEIN"/>
    <property type="match status" value="1"/>
</dbReference>
<evidence type="ECO:0000259" key="8">
    <source>
        <dbReference type="Pfam" id="PF01343"/>
    </source>
</evidence>
<sequence length="578" mass="61574">MVDVVKLLEPVSKIRQRRTAPLVLEVDLTEGIIDEIPGDPLGQIMAMRRQRLSDVVEGVRRGARDPRVKALIAKIGGRPIGFGKVQELRDAVAVFRAAGKPTVAWSESFGEFGPGSTPYYLATAFEEVALLPSGSVGLTGVSVSNKFFRDAIDKLGVEYEVGARHEYKTAVNMFTEQGFTESHREATGRIVESLTEQIVDGISEGRGLSREEVRGLIDRGPFLAREALEARLVDRLGYRDEIYAELLGRFRPSAPAANGSGGPHLQFVSRYQRLQSLANRVPAVQRGTDSVALISGLGQVVSGRSRRSPLGGGAAMGSDTVAAAFRAARRDPHVRAVVFRVDSPGGSYTASDVIWREVKLTSESGTPVVVSMGDVAGSGGYFVALGADTIVAQPGTITGSIGVFTGKAVLSGLMAKLGISSDSIDGGEHAGMFSSDRGFSDSEWERVNAVLDHIYDDFTAKVAESRGMTREQVHELARGRVWTGRDAHANGLVDELGGVEAAADIARGRAGLPPSAPLRPFPRLHPLERLVPAESSEDRAAAAARLRLSSWGPLAELSAGLGLPAAGPLILPGTWEIR</sequence>
<dbReference type="Gene3D" id="6.20.330.10">
    <property type="match status" value="1"/>
</dbReference>